<sequence>MGIQCSKTQNSMLIFSTLNSFEDKEQQQNHQANQTLKYSFPQKQILESIKTKLQLQQELNLPHQPDDPGSPMQALSENTQEGFEFANINYSCPTTTRINRSNSNQFSLQQNKTLSIKNIQFSPSILNKQNIEAKKGIIKKSRYNNDSQSPNSVQTIKSVRFLITEQVRVKTKMVRTQSLCRKYSSKRLNSSTIYSNCDQSLYYKIEF</sequence>
<evidence type="ECO:0000313" key="1">
    <source>
        <dbReference type="EMBL" id="CAD8090706.1"/>
    </source>
</evidence>
<comment type="caution">
    <text evidence="1">The sequence shown here is derived from an EMBL/GenBank/DDBJ whole genome shotgun (WGS) entry which is preliminary data.</text>
</comment>
<gene>
    <name evidence="1" type="ORF">PPRIM_AZ9-3.1.T0860169</name>
</gene>
<dbReference type="EMBL" id="CAJJDM010000089">
    <property type="protein sequence ID" value="CAD8090706.1"/>
    <property type="molecule type" value="Genomic_DNA"/>
</dbReference>
<dbReference type="OMA" id="TKFNNSC"/>
<keyword evidence="2" id="KW-1185">Reference proteome</keyword>
<name>A0A8S1NJP9_PARPR</name>
<dbReference type="AlphaFoldDB" id="A0A8S1NJP9"/>
<proteinExistence type="predicted"/>
<evidence type="ECO:0000313" key="2">
    <source>
        <dbReference type="Proteomes" id="UP000688137"/>
    </source>
</evidence>
<protein>
    <submittedName>
        <fullName evidence="1">Uncharacterized protein</fullName>
    </submittedName>
</protein>
<dbReference type="Proteomes" id="UP000688137">
    <property type="component" value="Unassembled WGS sequence"/>
</dbReference>
<accession>A0A8S1NJP9</accession>
<reference evidence="1" key="1">
    <citation type="submission" date="2021-01" db="EMBL/GenBank/DDBJ databases">
        <authorList>
            <consortium name="Genoscope - CEA"/>
            <person name="William W."/>
        </authorList>
    </citation>
    <scope>NUCLEOTIDE SEQUENCE</scope>
</reference>
<organism evidence="1 2">
    <name type="scientific">Paramecium primaurelia</name>
    <dbReference type="NCBI Taxonomy" id="5886"/>
    <lineage>
        <taxon>Eukaryota</taxon>
        <taxon>Sar</taxon>
        <taxon>Alveolata</taxon>
        <taxon>Ciliophora</taxon>
        <taxon>Intramacronucleata</taxon>
        <taxon>Oligohymenophorea</taxon>
        <taxon>Peniculida</taxon>
        <taxon>Parameciidae</taxon>
        <taxon>Paramecium</taxon>
    </lineage>
</organism>